<reference evidence="2" key="1">
    <citation type="submission" date="2022-03" db="EMBL/GenBank/DDBJ databases">
        <authorList>
            <person name="Martin H S."/>
        </authorList>
    </citation>
    <scope>NUCLEOTIDE SEQUENCE</scope>
</reference>
<evidence type="ECO:0000256" key="1">
    <source>
        <dbReference type="SAM" id="MobiDB-lite"/>
    </source>
</evidence>
<organism evidence="2 3">
    <name type="scientific">Iphiclides podalirius</name>
    <name type="common">scarce swallowtail</name>
    <dbReference type="NCBI Taxonomy" id="110791"/>
    <lineage>
        <taxon>Eukaryota</taxon>
        <taxon>Metazoa</taxon>
        <taxon>Ecdysozoa</taxon>
        <taxon>Arthropoda</taxon>
        <taxon>Hexapoda</taxon>
        <taxon>Insecta</taxon>
        <taxon>Pterygota</taxon>
        <taxon>Neoptera</taxon>
        <taxon>Endopterygota</taxon>
        <taxon>Lepidoptera</taxon>
        <taxon>Glossata</taxon>
        <taxon>Ditrysia</taxon>
        <taxon>Papilionoidea</taxon>
        <taxon>Papilionidae</taxon>
        <taxon>Papilioninae</taxon>
        <taxon>Iphiclides</taxon>
    </lineage>
</organism>
<protein>
    <submittedName>
        <fullName evidence="2">Uncharacterized protein</fullName>
    </submittedName>
</protein>
<accession>A0ABN8IXL5</accession>
<name>A0ABN8IXL5_9NEOP</name>
<evidence type="ECO:0000313" key="3">
    <source>
        <dbReference type="Proteomes" id="UP000837857"/>
    </source>
</evidence>
<sequence length="120" mass="13423">MSSLMEPYISEGTVTDVALNSPPNGKHDRATKTEDAAHFKLTDEVETSYDHNSGRTIKRAIDLALDREQNMLPAGINLYYCRSKLTSGCFRCSNRILLRAHDSWVFSPDAPQPPGGWCHK</sequence>
<gene>
    <name evidence="2" type="ORF">IPOD504_LOCUS14841</name>
</gene>
<dbReference type="EMBL" id="OW152818">
    <property type="protein sequence ID" value="CAH2070783.1"/>
    <property type="molecule type" value="Genomic_DNA"/>
</dbReference>
<feature type="non-terminal residue" evidence="2">
    <location>
        <position position="120"/>
    </location>
</feature>
<feature type="region of interest" description="Disordered" evidence="1">
    <location>
        <begin position="15"/>
        <end position="34"/>
    </location>
</feature>
<feature type="compositionally biased region" description="Basic and acidic residues" evidence="1">
    <location>
        <begin position="25"/>
        <end position="34"/>
    </location>
</feature>
<proteinExistence type="predicted"/>
<dbReference type="Proteomes" id="UP000837857">
    <property type="component" value="Chromosome 6"/>
</dbReference>
<evidence type="ECO:0000313" key="2">
    <source>
        <dbReference type="EMBL" id="CAH2070783.1"/>
    </source>
</evidence>
<keyword evidence="3" id="KW-1185">Reference proteome</keyword>